<dbReference type="Proteomes" id="UP001458880">
    <property type="component" value="Unassembled WGS sequence"/>
</dbReference>
<name>A0AAW1HEZ1_POPJA</name>
<evidence type="ECO:0000313" key="1">
    <source>
        <dbReference type="EMBL" id="KAK9674641.1"/>
    </source>
</evidence>
<dbReference type="EMBL" id="JASPKY010001715">
    <property type="protein sequence ID" value="KAK9674641.1"/>
    <property type="molecule type" value="Genomic_DNA"/>
</dbReference>
<accession>A0AAW1HEZ1</accession>
<proteinExistence type="predicted"/>
<reference evidence="1 2" key="1">
    <citation type="journal article" date="2024" name="BMC Genomics">
        <title>De novo assembly and annotation of Popillia japonica's genome with initial clues to its potential as an invasive pest.</title>
        <authorList>
            <person name="Cucini C."/>
            <person name="Boschi S."/>
            <person name="Funari R."/>
            <person name="Cardaioli E."/>
            <person name="Iannotti N."/>
            <person name="Marturano G."/>
            <person name="Paoli F."/>
            <person name="Bruttini M."/>
            <person name="Carapelli A."/>
            <person name="Frati F."/>
            <person name="Nardi F."/>
        </authorList>
    </citation>
    <scope>NUCLEOTIDE SEQUENCE [LARGE SCALE GENOMIC DNA]</scope>
    <source>
        <strain evidence="1">DMR45628</strain>
    </source>
</reference>
<keyword evidence="2" id="KW-1185">Reference proteome</keyword>
<sequence length="169" mass="19450">MNRRKAYENRVKRSDNKSKCIWSICNEITGRTNRSSECQIPGIPEQFSSNYNMYLLETVPNLIQLRPYNHIHSGNILVNNIASLYLHPVKTDELLELARKLNNKHSFGYDEIPTSLAKRSVEVITKVLCHIINNSLKYGIFPERLKLAIVKPLYKKGNPKETLPNVVSK</sequence>
<organism evidence="1 2">
    <name type="scientific">Popillia japonica</name>
    <name type="common">Japanese beetle</name>
    <dbReference type="NCBI Taxonomy" id="7064"/>
    <lineage>
        <taxon>Eukaryota</taxon>
        <taxon>Metazoa</taxon>
        <taxon>Ecdysozoa</taxon>
        <taxon>Arthropoda</taxon>
        <taxon>Hexapoda</taxon>
        <taxon>Insecta</taxon>
        <taxon>Pterygota</taxon>
        <taxon>Neoptera</taxon>
        <taxon>Endopterygota</taxon>
        <taxon>Coleoptera</taxon>
        <taxon>Polyphaga</taxon>
        <taxon>Scarabaeiformia</taxon>
        <taxon>Scarabaeidae</taxon>
        <taxon>Rutelinae</taxon>
        <taxon>Popillia</taxon>
    </lineage>
</organism>
<dbReference type="AlphaFoldDB" id="A0AAW1HEZ1"/>
<comment type="caution">
    <text evidence="1">The sequence shown here is derived from an EMBL/GenBank/DDBJ whole genome shotgun (WGS) entry which is preliminary data.</text>
</comment>
<protein>
    <submittedName>
        <fullName evidence="1">Uncharacterized protein</fullName>
    </submittedName>
</protein>
<gene>
    <name evidence="1" type="ORF">QE152_g40963</name>
</gene>
<evidence type="ECO:0000313" key="2">
    <source>
        <dbReference type="Proteomes" id="UP001458880"/>
    </source>
</evidence>